<dbReference type="OrthoDB" id="9763546at2"/>
<dbReference type="Proteomes" id="UP000253046">
    <property type="component" value="Unassembled WGS sequence"/>
</dbReference>
<dbReference type="PANTHER" id="PTHR32347:SF23">
    <property type="entry name" value="BLL5650 PROTEIN"/>
    <property type="match status" value="1"/>
</dbReference>
<evidence type="ECO:0000256" key="3">
    <source>
        <dbReference type="SAM" id="Coils"/>
    </source>
</evidence>
<evidence type="ECO:0000256" key="4">
    <source>
        <dbReference type="SAM" id="Phobius"/>
    </source>
</evidence>
<feature type="transmembrane region" description="Helical" evidence="4">
    <location>
        <begin position="189"/>
        <end position="205"/>
    </location>
</feature>
<name>A0A366I3M4_9GAMM</name>
<protein>
    <submittedName>
        <fullName evidence="5">CusB/HlyD membrane fusion family barrel-sandwich protein</fullName>
    </submittedName>
</protein>
<gene>
    <name evidence="5" type="ORF">DES54_11633</name>
</gene>
<dbReference type="GO" id="GO:0030313">
    <property type="term" value="C:cell envelope"/>
    <property type="evidence" value="ECO:0007669"/>
    <property type="project" value="UniProtKB-SubCell"/>
</dbReference>
<reference evidence="5 6" key="1">
    <citation type="submission" date="2018-06" db="EMBL/GenBank/DDBJ databases">
        <title>Genomic Encyclopedia of Type Strains, Phase IV (KMG-IV): sequencing the most valuable type-strain genomes for metagenomic binning, comparative biology and taxonomic classification.</title>
        <authorList>
            <person name="Goeker M."/>
        </authorList>
    </citation>
    <scope>NUCLEOTIDE SEQUENCE [LARGE SCALE GENOMIC DNA]</scope>
    <source>
        <strain evidence="5 6">DSM 30166</strain>
    </source>
</reference>
<feature type="coiled-coil region" evidence="3">
    <location>
        <begin position="253"/>
        <end position="318"/>
    </location>
</feature>
<dbReference type="AlphaFoldDB" id="A0A366I3M4"/>
<dbReference type="Gene3D" id="2.40.30.170">
    <property type="match status" value="1"/>
</dbReference>
<keyword evidence="4" id="KW-0472">Membrane</keyword>
<evidence type="ECO:0000256" key="2">
    <source>
        <dbReference type="ARBA" id="ARBA00023054"/>
    </source>
</evidence>
<evidence type="ECO:0000313" key="5">
    <source>
        <dbReference type="EMBL" id="RBP62464.1"/>
    </source>
</evidence>
<proteinExistence type="predicted"/>
<dbReference type="PANTHER" id="PTHR32347">
    <property type="entry name" value="EFFLUX SYSTEM COMPONENT YKNX-RELATED"/>
    <property type="match status" value="1"/>
</dbReference>
<sequence>MTGNHTAARAANESDSRLAVLAELLQLQSRARARETPDELAFLMVNDTHGLVKYRQALLWDCETQRLRTASGLASIDDNAPFCIEFGRLCRQWQQEDRQTQSLRWRDLPVNDQLLWQEYLPEFLLWLPLRRPQGETETPLVLILARDSAWQPAELLLLEKLADAYSHAWISLRNTRRADAKRHPRRRRLILAGAIALLLALLFPVRHSVLAPAEIVAHRPVMVRAPVAGVVDAILVRPNQQISANQPLVRLDARELENRLESSRQAFATADAQYRQAQQQALFDANSKASLAVLQSRREQAQSDMRFLQRQLERMQLVSPRDGVAIFDDASDWIGRSVAVGERIMMIADPRDVELEIQLPAADAIALEQGADVRLFLNVAPNAAQRAQLAQIGYRAALTPDNVMAYRLRARFTQDDPQLRVGLQGTAKVYGQRTLMIVYLLRKPLASLRVWLGM</sequence>
<keyword evidence="6" id="KW-1185">Reference proteome</keyword>
<evidence type="ECO:0000313" key="6">
    <source>
        <dbReference type="Proteomes" id="UP000253046"/>
    </source>
</evidence>
<dbReference type="EMBL" id="QNRY01000016">
    <property type="protein sequence ID" value="RBP62464.1"/>
    <property type="molecule type" value="Genomic_DNA"/>
</dbReference>
<keyword evidence="2 3" id="KW-0175">Coiled coil</keyword>
<dbReference type="InterPro" id="IPR050465">
    <property type="entry name" value="UPF0194_transport"/>
</dbReference>
<evidence type="ECO:0000256" key="1">
    <source>
        <dbReference type="ARBA" id="ARBA00004196"/>
    </source>
</evidence>
<organism evidence="5 6">
    <name type="scientific">Brenneria salicis ATCC 15712 = DSM 30166</name>
    <dbReference type="NCBI Taxonomy" id="714314"/>
    <lineage>
        <taxon>Bacteria</taxon>
        <taxon>Pseudomonadati</taxon>
        <taxon>Pseudomonadota</taxon>
        <taxon>Gammaproteobacteria</taxon>
        <taxon>Enterobacterales</taxon>
        <taxon>Pectobacteriaceae</taxon>
        <taxon>Brenneria</taxon>
    </lineage>
</organism>
<dbReference type="RefSeq" id="WP_113866585.1">
    <property type="nucleotide sequence ID" value="NZ_AGJP01000001.1"/>
</dbReference>
<dbReference type="SUPFAM" id="SSF111369">
    <property type="entry name" value="HlyD-like secretion proteins"/>
    <property type="match status" value="1"/>
</dbReference>
<comment type="subcellular location">
    <subcellularLocation>
        <location evidence="1">Cell envelope</location>
    </subcellularLocation>
</comment>
<dbReference type="Gene3D" id="2.40.50.100">
    <property type="match status" value="1"/>
</dbReference>
<keyword evidence="4" id="KW-1133">Transmembrane helix</keyword>
<accession>A0A366I3M4</accession>
<comment type="caution">
    <text evidence="5">The sequence shown here is derived from an EMBL/GenBank/DDBJ whole genome shotgun (WGS) entry which is preliminary data.</text>
</comment>
<keyword evidence="4" id="KW-0812">Transmembrane</keyword>